<comment type="similarity">
    <text evidence="1">Belongs to the sigma-70 factor family. ECF subfamily.</text>
</comment>
<dbReference type="Pfam" id="PF04545">
    <property type="entry name" value="Sigma70_r4"/>
    <property type="match status" value="1"/>
</dbReference>
<dbReference type="Gene3D" id="1.10.1740.10">
    <property type="match status" value="1"/>
</dbReference>
<keyword evidence="3" id="KW-0731">Sigma factor</keyword>
<evidence type="ECO:0000256" key="4">
    <source>
        <dbReference type="ARBA" id="ARBA00023125"/>
    </source>
</evidence>
<accession>A0A9X3X8R0</accession>
<evidence type="ECO:0000256" key="7">
    <source>
        <dbReference type="SAM" id="Phobius"/>
    </source>
</evidence>
<comment type="caution">
    <text evidence="10">The sequence shown here is derived from an EMBL/GenBank/DDBJ whole genome shotgun (WGS) entry which is preliminary data.</text>
</comment>
<dbReference type="PANTHER" id="PTHR43133">
    <property type="entry name" value="RNA POLYMERASE ECF-TYPE SIGMA FACTO"/>
    <property type="match status" value="1"/>
</dbReference>
<sequence>MNLAPCLPTPPGLPSADELAALRPVVLEWTERWITSPEDRDDITQEVMFEAEKSRRTNPPVGPLRPWLWVITTRTAARFHQRKQRPIVRLARRLRSILRVPSDEPTPEEIACQTGWLELIAIVRPKLPPRMQAVFSAVWDQGMSHEEIAEALGIPPERSRVYLHQATQRLADAIKEARRQPKRLVILPIAWFERWFRGGDAPELPEAAHGAPELPGAADAAPGDRALAGLRWLSPFVEPIGTIAAGLALGGAAMAAWLLLFPDPPKLVRLPAVYVVAVAERAFHGHAVVECRIPEPERTRTCEPLERLQPRLTPTPDPVLPPEADERIDAIRGGNTHTKSGASPADLLR</sequence>
<evidence type="ECO:0000256" key="5">
    <source>
        <dbReference type="ARBA" id="ARBA00023163"/>
    </source>
</evidence>
<dbReference type="SUPFAM" id="SSF88946">
    <property type="entry name" value="Sigma2 domain of RNA polymerase sigma factors"/>
    <property type="match status" value="1"/>
</dbReference>
<feature type="region of interest" description="Disordered" evidence="6">
    <location>
        <begin position="309"/>
        <end position="349"/>
    </location>
</feature>
<keyword evidence="7" id="KW-1133">Transmembrane helix</keyword>
<dbReference type="GO" id="GO:0016987">
    <property type="term" value="F:sigma factor activity"/>
    <property type="evidence" value="ECO:0007669"/>
    <property type="project" value="UniProtKB-KW"/>
</dbReference>
<organism evidence="10 11">
    <name type="scientific">Polyangium jinanense</name>
    <dbReference type="NCBI Taxonomy" id="2829994"/>
    <lineage>
        <taxon>Bacteria</taxon>
        <taxon>Pseudomonadati</taxon>
        <taxon>Myxococcota</taxon>
        <taxon>Polyangia</taxon>
        <taxon>Polyangiales</taxon>
        <taxon>Polyangiaceae</taxon>
        <taxon>Polyangium</taxon>
    </lineage>
</organism>
<dbReference type="GO" id="GO:0003677">
    <property type="term" value="F:DNA binding"/>
    <property type="evidence" value="ECO:0007669"/>
    <property type="project" value="UniProtKB-KW"/>
</dbReference>
<dbReference type="InterPro" id="IPR014284">
    <property type="entry name" value="RNA_pol_sigma-70_dom"/>
</dbReference>
<evidence type="ECO:0000313" key="10">
    <source>
        <dbReference type="EMBL" id="MDC3985787.1"/>
    </source>
</evidence>
<dbReference type="InterPro" id="IPR039425">
    <property type="entry name" value="RNA_pol_sigma-70-like"/>
</dbReference>
<dbReference type="EMBL" id="JAGTJJ010000031">
    <property type="protein sequence ID" value="MDC3985787.1"/>
    <property type="molecule type" value="Genomic_DNA"/>
</dbReference>
<dbReference type="SUPFAM" id="SSF88659">
    <property type="entry name" value="Sigma3 and sigma4 domains of RNA polymerase sigma factors"/>
    <property type="match status" value="1"/>
</dbReference>
<dbReference type="InterPro" id="IPR036388">
    <property type="entry name" value="WH-like_DNA-bd_sf"/>
</dbReference>
<keyword evidence="11" id="KW-1185">Reference proteome</keyword>
<dbReference type="NCBIfam" id="TIGR02937">
    <property type="entry name" value="sigma70-ECF"/>
    <property type="match status" value="1"/>
</dbReference>
<evidence type="ECO:0000256" key="3">
    <source>
        <dbReference type="ARBA" id="ARBA00023082"/>
    </source>
</evidence>
<reference evidence="10 11" key="1">
    <citation type="submission" date="2021-04" db="EMBL/GenBank/DDBJ databases">
        <title>Genome analysis of Polyangium sp.</title>
        <authorList>
            <person name="Li Y."/>
            <person name="Wang J."/>
        </authorList>
    </citation>
    <scope>NUCLEOTIDE SEQUENCE [LARGE SCALE GENOMIC DNA]</scope>
    <source>
        <strain evidence="10 11">SDU14</strain>
    </source>
</reference>
<feature type="domain" description="RNA polymerase sigma-70 region 4" evidence="9">
    <location>
        <begin position="126"/>
        <end position="170"/>
    </location>
</feature>
<dbReference type="InterPro" id="IPR007630">
    <property type="entry name" value="RNA_pol_sigma70_r4"/>
</dbReference>
<dbReference type="RefSeq" id="WP_272459238.1">
    <property type="nucleotide sequence ID" value="NZ_JAGTJJ010000031.1"/>
</dbReference>
<keyword evidence="2" id="KW-0805">Transcription regulation</keyword>
<evidence type="ECO:0000256" key="2">
    <source>
        <dbReference type="ARBA" id="ARBA00023015"/>
    </source>
</evidence>
<evidence type="ECO:0000256" key="6">
    <source>
        <dbReference type="SAM" id="MobiDB-lite"/>
    </source>
</evidence>
<feature type="domain" description="RNA polymerase sigma-70 region 2" evidence="8">
    <location>
        <begin position="21"/>
        <end position="85"/>
    </location>
</feature>
<keyword evidence="7" id="KW-0812">Transmembrane</keyword>
<dbReference type="InterPro" id="IPR013325">
    <property type="entry name" value="RNA_pol_sigma_r2"/>
</dbReference>
<keyword evidence="7" id="KW-0472">Membrane</keyword>
<dbReference type="Pfam" id="PF04542">
    <property type="entry name" value="Sigma70_r2"/>
    <property type="match status" value="1"/>
</dbReference>
<dbReference type="Proteomes" id="UP001151081">
    <property type="component" value="Unassembled WGS sequence"/>
</dbReference>
<evidence type="ECO:0000313" key="11">
    <source>
        <dbReference type="Proteomes" id="UP001151081"/>
    </source>
</evidence>
<protein>
    <submittedName>
        <fullName evidence="10">Sigma-70 family RNA polymerase sigma factor</fullName>
    </submittedName>
</protein>
<name>A0A9X3X8R0_9BACT</name>
<keyword evidence="5" id="KW-0804">Transcription</keyword>
<feature type="transmembrane region" description="Helical" evidence="7">
    <location>
        <begin position="240"/>
        <end position="261"/>
    </location>
</feature>
<dbReference type="GO" id="GO:0006352">
    <property type="term" value="P:DNA-templated transcription initiation"/>
    <property type="evidence" value="ECO:0007669"/>
    <property type="project" value="InterPro"/>
</dbReference>
<dbReference type="PANTHER" id="PTHR43133:SF8">
    <property type="entry name" value="RNA POLYMERASE SIGMA FACTOR HI_1459-RELATED"/>
    <property type="match status" value="1"/>
</dbReference>
<dbReference type="InterPro" id="IPR013324">
    <property type="entry name" value="RNA_pol_sigma_r3/r4-like"/>
</dbReference>
<gene>
    <name evidence="10" type="ORF">KEG57_35230</name>
</gene>
<dbReference type="Gene3D" id="1.10.10.10">
    <property type="entry name" value="Winged helix-like DNA-binding domain superfamily/Winged helix DNA-binding domain"/>
    <property type="match status" value="1"/>
</dbReference>
<keyword evidence="4" id="KW-0238">DNA-binding</keyword>
<dbReference type="AlphaFoldDB" id="A0A9X3X8R0"/>
<evidence type="ECO:0000256" key="1">
    <source>
        <dbReference type="ARBA" id="ARBA00010641"/>
    </source>
</evidence>
<dbReference type="InterPro" id="IPR007627">
    <property type="entry name" value="RNA_pol_sigma70_r2"/>
</dbReference>
<dbReference type="CDD" id="cd06171">
    <property type="entry name" value="Sigma70_r4"/>
    <property type="match status" value="1"/>
</dbReference>
<evidence type="ECO:0000259" key="8">
    <source>
        <dbReference type="Pfam" id="PF04542"/>
    </source>
</evidence>
<proteinExistence type="inferred from homology"/>
<evidence type="ECO:0000259" key="9">
    <source>
        <dbReference type="Pfam" id="PF04545"/>
    </source>
</evidence>